<dbReference type="EMBL" id="JACEEZ010015889">
    <property type="protein sequence ID" value="KAG0718526.1"/>
    <property type="molecule type" value="Genomic_DNA"/>
</dbReference>
<dbReference type="GO" id="GO:0045735">
    <property type="term" value="F:nutrient reservoir activity"/>
    <property type="evidence" value="ECO:0007669"/>
    <property type="project" value="UniProtKB-KW"/>
</dbReference>
<proteinExistence type="predicted"/>
<dbReference type="Pfam" id="PF09172">
    <property type="entry name" value="Vit_open_b-sht"/>
    <property type="match status" value="1"/>
</dbReference>
<evidence type="ECO:0000256" key="1">
    <source>
        <dbReference type="ARBA" id="ARBA00022729"/>
    </source>
</evidence>
<dbReference type="Gene3D" id="2.20.50.20">
    <property type="entry name" value="Lipovitellin. Chain A, domain 3"/>
    <property type="match status" value="1"/>
</dbReference>
<protein>
    <submittedName>
        <fullName evidence="8">Apolipophorin</fullName>
    </submittedName>
</protein>
<evidence type="ECO:0000256" key="3">
    <source>
        <dbReference type="ARBA" id="ARBA00023157"/>
    </source>
</evidence>
<dbReference type="Pfam" id="PF01347">
    <property type="entry name" value="Vitellogenin_N"/>
    <property type="match status" value="1"/>
</dbReference>
<keyword evidence="9" id="KW-1185">Reference proteome</keyword>
<dbReference type="InterPro" id="IPR015819">
    <property type="entry name" value="Lipid_transp_b-sht_shell"/>
</dbReference>
<name>A0A8J4Y876_CHIOP</name>
<gene>
    <name evidence="8" type="primary">APLP_6</name>
    <name evidence="8" type="ORF">GWK47_052292</name>
</gene>
<evidence type="ECO:0000256" key="4">
    <source>
        <dbReference type="ARBA" id="ARBA00023180"/>
    </source>
</evidence>
<dbReference type="InterPro" id="IPR050733">
    <property type="entry name" value="Vitellogenin/Apolipophorin"/>
</dbReference>
<dbReference type="SMART" id="SM01169">
    <property type="entry name" value="DUF1943"/>
    <property type="match status" value="1"/>
</dbReference>
<accession>A0A8J4Y876</accession>
<keyword evidence="2" id="KW-0758">Storage protein</keyword>
<feature type="chain" id="PRO_5035144908" evidence="6">
    <location>
        <begin position="17"/>
        <end position="2977"/>
    </location>
</feature>
<feature type="signal peptide" evidence="6">
    <location>
        <begin position="1"/>
        <end position="16"/>
    </location>
</feature>
<dbReference type="Proteomes" id="UP000770661">
    <property type="component" value="Unassembled WGS sequence"/>
</dbReference>
<dbReference type="InterPro" id="IPR001747">
    <property type="entry name" value="Vitellogenin_N"/>
</dbReference>
<dbReference type="OrthoDB" id="6484170at2759"/>
<dbReference type="InterPro" id="IPR011030">
    <property type="entry name" value="Lipovitellin_superhlx_dom"/>
</dbReference>
<dbReference type="PANTHER" id="PTHR23345">
    <property type="entry name" value="VITELLOGENIN-RELATED"/>
    <property type="match status" value="1"/>
</dbReference>
<reference evidence="8" key="1">
    <citation type="submission" date="2020-07" db="EMBL/GenBank/DDBJ databases">
        <title>The High-quality genome of the commercially important snow crab, Chionoecetes opilio.</title>
        <authorList>
            <person name="Jeong J.-H."/>
            <person name="Ryu S."/>
        </authorList>
    </citation>
    <scope>NUCLEOTIDE SEQUENCE</scope>
    <source>
        <strain evidence="8">MADBK_172401_WGS</strain>
        <tissue evidence="8">Digestive gland</tissue>
    </source>
</reference>
<evidence type="ECO:0000256" key="5">
    <source>
        <dbReference type="PROSITE-ProRule" id="PRU00557"/>
    </source>
</evidence>
<dbReference type="InterPro" id="IPR015255">
    <property type="entry name" value="Vitellinogen_open_b-sht"/>
</dbReference>
<dbReference type="Gene3D" id="2.30.230.10">
    <property type="entry name" value="Lipovitellin, beta-sheet shell regions, chain A"/>
    <property type="match status" value="1"/>
</dbReference>
<evidence type="ECO:0000256" key="2">
    <source>
        <dbReference type="ARBA" id="ARBA00022761"/>
    </source>
</evidence>
<dbReference type="PROSITE" id="PS51211">
    <property type="entry name" value="VITELLOGENIN"/>
    <property type="match status" value="1"/>
</dbReference>
<keyword evidence="4" id="KW-0325">Glycoprotein</keyword>
<organism evidence="8 9">
    <name type="scientific">Chionoecetes opilio</name>
    <name type="common">Atlantic snow crab</name>
    <name type="synonym">Cancer opilio</name>
    <dbReference type="NCBI Taxonomy" id="41210"/>
    <lineage>
        <taxon>Eukaryota</taxon>
        <taxon>Metazoa</taxon>
        <taxon>Ecdysozoa</taxon>
        <taxon>Arthropoda</taxon>
        <taxon>Crustacea</taxon>
        <taxon>Multicrustacea</taxon>
        <taxon>Malacostraca</taxon>
        <taxon>Eumalacostraca</taxon>
        <taxon>Eucarida</taxon>
        <taxon>Decapoda</taxon>
        <taxon>Pleocyemata</taxon>
        <taxon>Brachyura</taxon>
        <taxon>Eubrachyura</taxon>
        <taxon>Majoidea</taxon>
        <taxon>Majidae</taxon>
        <taxon>Chionoecetes</taxon>
    </lineage>
</organism>
<dbReference type="SUPFAM" id="SSF56968">
    <property type="entry name" value="Lipovitellin-phosvitin complex, beta-sheet shell regions"/>
    <property type="match status" value="2"/>
</dbReference>
<comment type="caution">
    <text evidence="8">The sequence shown here is derived from an EMBL/GenBank/DDBJ whole genome shotgun (WGS) entry which is preliminary data.</text>
</comment>
<dbReference type="GO" id="GO:0005319">
    <property type="term" value="F:lipid transporter activity"/>
    <property type="evidence" value="ECO:0007669"/>
    <property type="project" value="InterPro"/>
</dbReference>
<evidence type="ECO:0000256" key="6">
    <source>
        <dbReference type="SAM" id="SignalP"/>
    </source>
</evidence>
<keyword evidence="3" id="KW-1015">Disulfide bond</keyword>
<feature type="domain" description="Vitellogenin" evidence="7">
    <location>
        <begin position="37"/>
        <end position="638"/>
    </location>
</feature>
<keyword evidence="1 6" id="KW-0732">Signal</keyword>
<evidence type="ECO:0000259" key="7">
    <source>
        <dbReference type="PROSITE" id="PS51211"/>
    </source>
</evidence>
<comment type="caution">
    <text evidence="5">Lacks conserved residue(s) required for the propagation of feature annotation.</text>
</comment>
<dbReference type="SMART" id="SM00638">
    <property type="entry name" value="LPD_N"/>
    <property type="match status" value="1"/>
</dbReference>
<dbReference type="Gene3D" id="1.25.10.20">
    <property type="entry name" value="Vitellinogen, superhelical"/>
    <property type="match status" value="1"/>
</dbReference>
<sequence>MRSALLFTALVASALAGPTGYRESCAQHCSQDNIFSYQPGRSYSYQYSVTTNTAILGDSGTGAQVYVTAHAKIDVTAPCDHTLRLTEVSLDGSSHAAEMAAALTRADLRFSFQDGRVEELCAAPSEDTWVLNFKRGLLTAFQTSITRPGTEEVQETDVLGVCLTHYQNKLEGDVLTLNKVKDLTSCTKRADLSSYLASTSYNTNSPVQSLPVLDSISTCTQTVEGGILVEASCEETHTFRPFSGGRGGASTTANTRLKLVSRDGPALTITEQQFVRKTPVFEAATEASPHTQAEAVTALLTQLDEVSHQDVRPEAPALFSRLVIALRGLDYPVLSRVYADTTETHSRKFLVDAMPLVGTAAAAAVVRDMYANGDLTQEETDAWYTSLTFLKNPTSEMFTAIAPMLETNPSQSAMLGTSSLVNTFCKINSGCGEDSGVQQVMRRIEAQLGSACRAVNEDQKIKILVALRALGNAGRWVNANRVLEQCYIEYHNDMEVRVAAIEAWRHTPCEYDRSNLLVAYQDDTQDSELRIAAYLSLMTCPTPAVVAAVKDRLTSEGVNQVGSFVWTHLTNLQESAAPGKEWARVLLGEELLANKFSTEALRFSRNYESSFFTKELNLGAAVESNVIFGSKSFLPRSGMLNLTLDLFGESVNLFEVGGRIEGFETYLERLFGPDGYFPEDTVAAALKGMRQQKRETDATTLEQFLEEATDEPRGSYYLRLFGNDVHYRHFRDLSGNGPALSSPLALLMELARGGNVDYTKSYQLLDTHYSVATVSGLPLTLGVKSTATVAFRMDGSFRAESLSDVLIQGHLRPSAAVQVDGVMMVDAHVTRAGVKVSSTAHTSTSLEGKVRINGGELVEMSFNTPRERMEILDLDTKYFYVHDDQEEEREREGPLSTNCFPTYMGIAVCGEESFPSSSSSFPTTLRTYFMKTDTQTGYTFRFTKSLNEVSVVFDNPGARDSRRVALNLQAQDSRLAVTMDSFMGNMEAKGEYTWQHDKKAVKSEVRFGASQFFLDAGLLTSNGNVIKVEPYLVWSAGDHEKISVNGKAVANLQENKYSIDAFLSAFFMPSLVTFKASYEGVATLKTLDMAIAYPGMDMSFGGKVFCEDSSKKIDVSVKYGDTFSANSDLLLQKQQEGDATTYSSKLTVNHSFDPDALLLEYDFTFSPSTMNNRMHFKQGPVDMVAEETWSHTYENGVRKIKGEVTSKCPHLEIDTLANTEITITTNTFLMKSVVNRKAGHDQGLHTLLIDLQRDPETSLTGRIDVDSTSKFNANADFRKVNPGHYTGQVSATASTGHMGERRLLDASGFFRDNSGPRTFSINSQASINVFGTAMSLSSEVLGTPQQGKVDLQTNFNGNDYGMKMEATPNSLLIDANLVKHVVVNAKVNPQGPEKTVLVNVEWDKEVNPDNTFKIEGKIQPEGISAEFRFLDKQFSVTGRKQMEGLDVEALWSPNQRVAAALRYSLGAAPSLTANLDTTFPGWEKQSVDVTAALQGNEVTCRASATWKNSQQATFVVKGRLQSRGSVHSEVIFTSTIADLERLSLTFNHEMADATINSSLHGAWNDRELNGSLELTPSSMGVYGLAIFTSPFTQPFKAILNHQLRDASLDSTFVATYGSTEVVQLTSSGRLSLSQGQHDVNLTLRLTTALEEVPDSEAILQYTMDGTALHLLLDGKVGQRKMMLNANGEKKVAGDSTSVSGDLRFLTPFTQPLTASLSHTHDGRSFTSQFEVTRIWSTYSFGSLKMHAEGHVLSEKDINLSAYISSPETKGSFSFTHKIENNNLTTMAKVYANKELISVALTGTLDSTARLLNLEGDVTSSFEGLEMKVKIDSKKEGNTQNTQVDLSRDTHHATLTHSFTTTDALNWESVFTLNDHYSLTNKMTHVAEEYQHQMEARWGEERLALDSRLTPVLTARSRKLDAHLDLVTPWEYLQKTKLVFHFEQEIGGETKASTEVEYKPGNKIVLSTTNKYNHEGEFFSTASLSTPFWQPLGYSLNLTLRPEKKAVLVLTHGQAETTVSLAGDYQQDAANAQLTLITPSLQHPLTLEVSYDVSSPSRIVGVAAAYGNKYEAKVTFSGRVTNTLLELGLWEYIKDTSSQNTPWRAVHHFEGRWQHQLETMPFNMNAALQVESVTYQATATLDDTSFTTNVVLDGREGSLSARWLLQPTSSNLSVNFQSPVDVVKDFNMAVAYDVAAMEGQAKMKYDSHELDLLAKMEGKTFIFEGKTPFDGWEVLGASFFASGTTINASVSRNERKIEVTGTQHLRPAKGKVELVVTTPYHGYETISFDVSYNFLSENKTVKFKTIYGTSEIFAKGIIKLANPLTPKVILNITTPFSDLRTLRASTDWTLSGTTKTAAAKVVYNEQEFSWNVEVSLEGTTQRLASRVTTPFPGWTQASLQASISVSESPYEVRVTVQKEGVSQDFSGKLMLNGNTIQGQVKTPIPGLELVELDGTYTSGEESFSAAIHATRGSDKYEVNTEISFAKKNPKLKVEVATPFVQTANLKLEVEANFTGPQQDTLSATFSKNDQTLSAVTFTLKKKIGFVTLSLKTPLPGFSSLEVEGSYDLRGDVKKTELNVTKEGERQHFALAITLNDNHVVLDVVTPFSGFQVMKMDADYTSSAPGQHLLVANFVKDRETYNFRGGMELSAQSVEVTLTTPITPVRHVVVDARYDLLSDGAGRASIRFERNNDVFELRSQCSLSPSMSSFSVAAATPVPGWNNMGVDLKYTIEANKLSAEAFLQREDFRKEVNVEATYGAERGSLTVRMPVEGWETLAAEYLVTVISNKQATALVKVTHNNREFTFSANGHYTQDSIALTFQTPFESYKEFSLEASINLATRSAKTNLQAGSYSFSANASYTLGDMFLEVATPFPTLRFGSVAVKHVATPGGIEASLTVIHNKNNYFLLGEATVAPRSSLIVLQTKTPIAALPSATLKLQYNLDNKAELLTAQSPPATVPTASSWPAIFRTSWRVSRWR</sequence>
<dbReference type="InterPro" id="IPR015817">
    <property type="entry name" value="Vitellinogen_open_b-sht_sub1"/>
</dbReference>
<dbReference type="InterPro" id="IPR015816">
    <property type="entry name" value="Vitellinogen_b-sht_N"/>
</dbReference>
<evidence type="ECO:0000313" key="9">
    <source>
        <dbReference type="Proteomes" id="UP000770661"/>
    </source>
</evidence>
<dbReference type="Gene3D" id="2.20.80.10">
    <property type="entry name" value="Lipovitellin-phosvitin complex, chain A, domain 4"/>
    <property type="match status" value="1"/>
</dbReference>
<evidence type="ECO:0000313" key="8">
    <source>
        <dbReference type="EMBL" id="KAG0718526.1"/>
    </source>
</evidence>
<dbReference type="SUPFAM" id="SSF48431">
    <property type="entry name" value="Lipovitellin-phosvitin complex, superhelical domain"/>
    <property type="match status" value="1"/>
</dbReference>
<dbReference type="PANTHER" id="PTHR23345:SF15">
    <property type="entry name" value="VITELLOGENIN 1-RELATED"/>
    <property type="match status" value="1"/>
</dbReference>